<dbReference type="PANTHER" id="PTHR34474">
    <property type="entry name" value="SIGNAL TRANSDUCTION PROTEIN TRAP"/>
    <property type="match status" value="1"/>
</dbReference>
<evidence type="ECO:0000313" key="3">
    <source>
        <dbReference type="Proteomes" id="UP000094578"/>
    </source>
</evidence>
<dbReference type="Proteomes" id="UP000094578">
    <property type="component" value="Unassembled WGS sequence"/>
</dbReference>
<reference evidence="2 3" key="1">
    <citation type="submission" date="2016-08" db="EMBL/GenBank/DDBJ databases">
        <title>Genome sequencing of Paenibacillus sp. TI45-13ar, isolated from Korean traditional nuruk.</title>
        <authorList>
            <person name="Kim S.-J."/>
        </authorList>
    </citation>
    <scope>NUCLEOTIDE SEQUENCE [LARGE SCALE GENOMIC DNA]</scope>
    <source>
        <strain evidence="2 3">TI45-13ar</strain>
    </source>
</reference>
<evidence type="ECO:0000259" key="1">
    <source>
        <dbReference type="PROSITE" id="PS51725"/>
    </source>
</evidence>
<dbReference type="RefSeq" id="WP_069329683.1">
    <property type="nucleotide sequence ID" value="NZ_MDER01000086.1"/>
</dbReference>
<evidence type="ECO:0000313" key="2">
    <source>
        <dbReference type="EMBL" id="ODP26545.1"/>
    </source>
</evidence>
<dbReference type="PATRIC" id="fig|1886670.3.peg.4416"/>
<protein>
    <submittedName>
        <fullName evidence="2">Heme-degrading monooxygenase HmoB</fullName>
    </submittedName>
</protein>
<dbReference type="GO" id="GO:0004497">
    <property type="term" value="F:monooxygenase activity"/>
    <property type="evidence" value="ECO:0007669"/>
    <property type="project" value="UniProtKB-KW"/>
</dbReference>
<dbReference type="InterPro" id="IPR011008">
    <property type="entry name" value="Dimeric_a/b-barrel"/>
</dbReference>
<dbReference type="InterPro" id="IPR050404">
    <property type="entry name" value="Heme-degrading_MO"/>
</dbReference>
<dbReference type="SUPFAM" id="SSF54909">
    <property type="entry name" value="Dimeric alpha+beta barrel"/>
    <property type="match status" value="1"/>
</dbReference>
<dbReference type="AlphaFoldDB" id="A0A1E3L037"/>
<dbReference type="Pfam" id="PF03992">
    <property type="entry name" value="ABM"/>
    <property type="match status" value="1"/>
</dbReference>
<gene>
    <name evidence="2" type="ORF">PTI45_04385</name>
</gene>
<dbReference type="InterPro" id="IPR007138">
    <property type="entry name" value="ABM_dom"/>
</dbReference>
<dbReference type="PANTHER" id="PTHR34474:SF2">
    <property type="entry name" value="SIGNAL TRANSDUCTION PROTEIN TRAP"/>
    <property type="match status" value="1"/>
</dbReference>
<dbReference type="PROSITE" id="PS51725">
    <property type="entry name" value="ABM"/>
    <property type="match status" value="1"/>
</dbReference>
<dbReference type="STRING" id="1886670.PTI45_04385"/>
<comment type="caution">
    <text evidence="2">The sequence shown here is derived from an EMBL/GenBank/DDBJ whole genome shotgun (WGS) entry which is preliminary data.</text>
</comment>
<feature type="domain" description="ABM" evidence="1">
    <location>
        <begin position="65"/>
        <end position="154"/>
    </location>
</feature>
<sequence length="167" mass="19159">MYIYISSHLLEEHFPEAAELPQAVTLQHDDETRYVLEIDEPLDFHTENSSRYEVLDSSGTIGGSYAVLNNIPVTADGRSTFEERFSNRARKVEDEPGFVGIRVMRPLDDDTYVIMTLWASEEYFTAWQESQAYSHAHRKRDSSEGITAQQPSIFPRPSFVKNYTVMA</sequence>
<dbReference type="Gene3D" id="3.30.70.100">
    <property type="match status" value="1"/>
</dbReference>
<keyword evidence="2" id="KW-0560">Oxidoreductase</keyword>
<organism evidence="2 3">
    <name type="scientific">Paenibacillus nuruki</name>
    <dbReference type="NCBI Taxonomy" id="1886670"/>
    <lineage>
        <taxon>Bacteria</taxon>
        <taxon>Bacillati</taxon>
        <taxon>Bacillota</taxon>
        <taxon>Bacilli</taxon>
        <taxon>Bacillales</taxon>
        <taxon>Paenibacillaceae</taxon>
        <taxon>Paenibacillus</taxon>
    </lineage>
</organism>
<keyword evidence="3" id="KW-1185">Reference proteome</keyword>
<proteinExistence type="predicted"/>
<dbReference type="SMR" id="A0A1E3L037"/>
<name>A0A1E3L037_9BACL</name>
<keyword evidence="2" id="KW-0503">Monooxygenase</keyword>
<dbReference type="EMBL" id="MDER01000086">
    <property type="protein sequence ID" value="ODP26545.1"/>
    <property type="molecule type" value="Genomic_DNA"/>
</dbReference>
<accession>A0A1E3L037</accession>